<dbReference type="Gene3D" id="1.10.10.10">
    <property type="entry name" value="Winged helix-like DNA-binding domain superfamily/Winged helix DNA-binding domain"/>
    <property type="match status" value="1"/>
</dbReference>
<dbReference type="RefSeq" id="WP_079569329.1">
    <property type="nucleotide sequence ID" value="NZ_LT670818.1"/>
</dbReference>
<gene>
    <name evidence="2" type="ORF">SAMN05444169_6394</name>
</gene>
<evidence type="ECO:0000313" key="2">
    <source>
        <dbReference type="EMBL" id="SHH22261.1"/>
    </source>
</evidence>
<feature type="region of interest" description="Disordered" evidence="1">
    <location>
        <begin position="200"/>
        <end position="226"/>
    </location>
</feature>
<proteinExistence type="predicted"/>
<dbReference type="SUPFAM" id="SSF46785">
    <property type="entry name" value="Winged helix' DNA-binding domain"/>
    <property type="match status" value="1"/>
</dbReference>
<dbReference type="Pfam" id="PF13730">
    <property type="entry name" value="HTH_36"/>
    <property type="match status" value="1"/>
</dbReference>
<dbReference type="OrthoDB" id="5125479at2"/>
<dbReference type="AlphaFoldDB" id="A0A1M5R7R0"/>
<dbReference type="Proteomes" id="UP000190675">
    <property type="component" value="Chromosome I"/>
</dbReference>
<evidence type="ECO:0000256" key="1">
    <source>
        <dbReference type="SAM" id="MobiDB-lite"/>
    </source>
</evidence>
<evidence type="ECO:0000313" key="3">
    <source>
        <dbReference type="Proteomes" id="UP000190675"/>
    </source>
</evidence>
<dbReference type="EMBL" id="LT670818">
    <property type="protein sequence ID" value="SHH22261.1"/>
    <property type="molecule type" value="Genomic_DNA"/>
</dbReference>
<organism evidence="2 3">
    <name type="scientific">Bradyrhizobium erythrophlei</name>
    <dbReference type="NCBI Taxonomy" id="1437360"/>
    <lineage>
        <taxon>Bacteria</taxon>
        <taxon>Pseudomonadati</taxon>
        <taxon>Pseudomonadota</taxon>
        <taxon>Alphaproteobacteria</taxon>
        <taxon>Hyphomicrobiales</taxon>
        <taxon>Nitrobacteraceae</taxon>
        <taxon>Bradyrhizobium</taxon>
    </lineage>
</organism>
<protein>
    <submittedName>
        <fullName evidence="2">Helix-turn-helix domain-containing protein</fullName>
    </submittedName>
</protein>
<accession>A0A1M5R7R0</accession>
<dbReference type="InterPro" id="IPR036388">
    <property type="entry name" value="WH-like_DNA-bd_sf"/>
</dbReference>
<name>A0A1M5R7R0_9BRAD</name>
<sequence>MPSRRDGQMVPLDFDLAKAELAVEWLPSPEKEFRLARKRWTKFVRSSNLLTGAQRQVGLAIAELHINRMPGHRWFNWAWPSHQTLADETGLTRRTVLSAVKRLADLGLLKIAHGGGSKGRGGRTDRYTLRMAGLAYLGAQADQIRQGKDVKTLRTFQGRDIIENCESGEICARKVRNPRQEDVKELPPILLETIKDSLTSSSTSSAGEERKWLSNVSKKKPVDDVTSSDHSKLAVCVGNGDVANGWERLQHLSVGEVDGLALRLRKEPSNAEAIRLQVQALSLSRKDS</sequence>
<dbReference type="InterPro" id="IPR036390">
    <property type="entry name" value="WH_DNA-bd_sf"/>
</dbReference>
<reference evidence="2 3" key="1">
    <citation type="submission" date="2016-11" db="EMBL/GenBank/DDBJ databases">
        <authorList>
            <person name="Jaros S."/>
            <person name="Januszkiewicz K."/>
            <person name="Wedrychowicz H."/>
        </authorList>
    </citation>
    <scope>NUCLEOTIDE SEQUENCE [LARGE SCALE GENOMIC DNA]</scope>
    <source>
        <strain evidence="2 3">GAS242</strain>
    </source>
</reference>